<feature type="non-terminal residue" evidence="3">
    <location>
        <position position="249"/>
    </location>
</feature>
<dbReference type="PANTHER" id="PTHR46401:SF2">
    <property type="entry name" value="GLYCOSYLTRANSFERASE WBBK-RELATED"/>
    <property type="match status" value="1"/>
</dbReference>
<protein>
    <recommendedName>
        <fullName evidence="2">Glycosyltransferase subfamily 4-like N-terminal domain-containing protein</fullName>
    </recommendedName>
</protein>
<gene>
    <name evidence="3" type="ORF">S01H1_49666</name>
</gene>
<dbReference type="EMBL" id="BARS01031961">
    <property type="protein sequence ID" value="GAG24077.1"/>
    <property type="molecule type" value="Genomic_DNA"/>
</dbReference>
<dbReference type="AlphaFoldDB" id="X0WLH9"/>
<name>X0WLH9_9ZZZZ</name>
<keyword evidence="1" id="KW-0808">Transferase</keyword>
<dbReference type="Pfam" id="PF13439">
    <property type="entry name" value="Glyco_transf_4"/>
    <property type="match status" value="1"/>
</dbReference>
<feature type="domain" description="Glycosyltransferase subfamily 4-like N-terminal" evidence="2">
    <location>
        <begin position="15"/>
        <end position="217"/>
    </location>
</feature>
<evidence type="ECO:0000256" key="1">
    <source>
        <dbReference type="ARBA" id="ARBA00022679"/>
    </source>
</evidence>
<evidence type="ECO:0000259" key="2">
    <source>
        <dbReference type="Pfam" id="PF13439"/>
    </source>
</evidence>
<sequence length="249" mass="28399">MRICLLTYRGNMYCGGQGIYVYYLAKALNRLGHEVHVMSGPPYPSVPEGVKLHKIEGLNLYETDGLSSLGNPLQLLKPLNFYEVVATHLGMFPEICTFSMRAYMRLRDLVSRERFDVIHDNQTLGYGMLLAKGLGVPIVATIHHPIFIDMKADLAQAKKFLSKFRRMMFYSFLMMQHLVAKRMDRIITVSEVSAADTMRVFRLPEDKVRVVPNGIDTGVFKRLDHVEREPDSIVMVGNTEDRKKGVIFL</sequence>
<dbReference type="Gene3D" id="3.40.50.2000">
    <property type="entry name" value="Glycogen Phosphorylase B"/>
    <property type="match status" value="1"/>
</dbReference>
<dbReference type="InterPro" id="IPR028098">
    <property type="entry name" value="Glyco_trans_4-like_N"/>
</dbReference>
<dbReference type="SUPFAM" id="SSF53756">
    <property type="entry name" value="UDP-Glycosyltransferase/glycogen phosphorylase"/>
    <property type="match status" value="1"/>
</dbReference>
<dbReference type="GO" id="GO:0009103">
    <property type="term" value="P:lipopolysaccharide biosynthetic process"/>
    <property type="evidence" value="ECO:0007669"/>
    <property type="project" value="TreeGrafter"/>
</dbReference>
<proteinExistence type="predicted"/>
<reference evidence="3" key="1">
    <citation type="journal article" date="2014" name="Front. Microbiol.">
        <title>High frequency of phylogenetically diverse reductive dehalogenase-homologous genes in deep subseafloor sedimentary metagenomes.</title>
        <authorList>
            <person name="Kawai M."/>
            <person name="Futagami T."/>
            <person name="Toyoda A."/>
            <person name="Takaki Y."/>
            <person name="Nishi S."/>
            <person name="Hori S."/>
            <person name="Arai W."/>
            <person name="Tsubouchi T."/>
            <person name="Morono Y."/>
            <person name="Uchiyama I."/>
            <person name="Ito T."/>
            <person name="Fujiyama A."/>
            <person name="Inagaki F."/>
            <person name="Takami H."/>
        </authorList>
    </citation>
    <scope>NUCLEOTIDE SEQUENCE</scope>
    <source>
        <strain evidence="3">Expedition CK06-06</strain>
    </source>
</reference>
<organism evidence="3">
    <name type="scientific">marine sediment metagenome</name>
    <dbReference type="NCBI Taxonomy" id="412755"/>
    <lineage>
        <taxon>unclassified sequences</taxon>
        <taxon>metagenomes</taxon>
        <taxon>ecological metagenomes</taxon>
    </lineage>
</organism>
<dbReference type="GO" id="GO:0016757">
    <property type="term" value="F:glycosyltransferase activity"/>
    <property type="evidence" value="ECO:0007669"/>
    <property type="project" value="TreeGrafter"/>
</dbReference>
<accession>X0WLH9</accession>
<dbReference type="CDD" id="cd03801">
    <property type="entry name" value="GT4_PimA-like"/>
    <property type="match status" value="1"/>
</dbReference>
<evidence type="ECO:0000313" key="3">
    <source>
        <dbReference type="EMBL" id="GAG24077.1"/>
    </source>
</evidence>
<comment type="caution">
    <text evidence="3">The sequence shown here is derived from an EMBL/GenBank/DDBJ whole genome shotgun (WGS) entry which is preliminary data.</text>
</comment>
<dbReference type="PANTHER" id="PTHR46401">
    <property type="entry name" value="GLYCOSYLTRANSFERASE WBBK-RELATED"/>
    <property type="match status" value="1"/>
</dbReference>